<keyword evidence="2" id="KW-0812">Transmembrane</keyword>
<proteinExistence type="predicted"/>
<feature type="transmembrane region" description="Helical" evidence="2">
    <location>
        <begin position="492"/>
        <end position="515"/>
    </location>
</feature>
<organism evidence="3 4">
    <name type="scientific">Cafeteria roenbergensis</name>
    <name type="common">Marine flagellate</name>
    <dbReference type="NCBI Taxonomy" id="33653"/>
    <lineage>
        <taxon>Eukaryota</taxon>
        <taxon>Sar</taxon>
        <taxon>Stramenopiles</taxon>
        <taxon>Bigyra</taxon>
        <taxon>Opalozoa</taxon>
        <taxon>Bicosoecida</taxon>
        <taxon>Cafeteriaceae</taxon>
        <taxon>Cafeteria</taxon>
    </lineage>
</organism>
<accession>A0A5A8E477</accession>
<evidence type="ECO:0000256" key="2">
    <source>
        <dbReference type="SAM" id="Phobius"/>
    </source>
</evidence>
<comment type="caution">
    <text evidence="3">The sequence shown here is derived from an EMBL/GenBank/DDBJ whole genome shotgun (WGS) entry which is preliminary data.</text>
</comment>
<dbReference type="Proteomes" id="UP000322899">
    <property type="component" value="Unassembled WGS sequence"/>
</dbReference>
<evidence type="ECO:0000313" key="3">
    <source>
        <dbReference type="EMBL" id="KAA0172493.1"/>
    </source>
</evidence>
<keyword evidence="2" id="KW-0472">Membrane</keyword>
<keyword evidence="2" id="KW-1133">Transmembrane helix</keyword>
<evidence type="ECO:0000256" key="1">
    <source>
        <dbReference type="SAM" id="MobiDB-lite"/>
    </source>
</evidence>
<gene>
    <name evidence="3" type="ORF">FNF27_05968</name>
</gene>
<sequence length="552" mass="55015">MLAGQCSTAAQEAAAPQLLFDVQLHAALNGAFVVADRATGHAFAAQPGGTLACIEAATGSPCPKRPNVTIGPGGDFKLLGPMGRTEEDDGLTLLMGAGDLAFLVTWPDDDRQEPTAVQYSPAQIQAGWQSLNCTGTAGPAAALETTLACSMPLHGVNVLAGLTRGGALFKNEWASEVAPSLGLRILLAGLSVSPVLRQGGVWSPPELFGPTLSYVGLPFGSDADHAAVLDAPAGPNALAGVAVSAGFRDQNAFAFAATAGDLPVLPSTRLPWTRALWPPCNGSIQASADSGRGVSAFAMSALGCVWGRKSACLTLLRTADGEPLWEACGADLTAAAGQSAPANVSSLRAVFAQGPVAPLTTVAALTTWEQPSPGLDLPVVPWQYGVLTLTLDPTAPPGRRAAPAPASLPLGGPPCRQADIQDLGAGVVAVLLSGCEGGTGARLVAVRVAPAVAASASPAPALPSASPTAAQQSPAASASAGAQGGSTPVDGAAIGAAAAGATLCAVGLAAAALWWRAFRRAVPRAPGAGLLVHDSMASVVQAPQATSPADEW</sequence>
<protein>
    <submittedName>
        <fullName evidence="3">Uncharacterized protein</fullName>
    </submittedName>
</protein>
<feature type="region of interest" description="Disordered" evidence="1">
    <location>
        <begin position="457"/>
        <end position="484"/>
    </location>
</feature>
<name>A0A5A8E477_CAFRO</name>
<reference evidence="3 4" key="1">
    <citation type="submission" date="2019-07" db="EMBL/GenBank/DDBJ databases">
        <title>Genomes of Cafeteria roenbergensis.</title>
        <authorList>
            <person name="Fischer M.G."/>
            <person name="Hackl T."/>
            <person name="Roman M."/>
        </authorList>
    </citation>
    <scope>NUCLEOTIDE SEQUENCE [LARGE SCALE GENOMIC DNA]</scope>
    <source>
        <strain evidence="3 4">E4-10P</strain>
    </source>
</reference>
<dbReference type="EMBL" id="VLTO01000047">
    <property type="protein sequence ID" value="KAA0172493.1"/>
    <property type="molecule type" value="Genomic_DNA"/>
</dbReference>
<dbReference type="AlphaFoldDB" id="A0A5A8E477"/>
<evidence type="ECO:0000313" key="4">
    <source>
        <dbReference type="Proteomes" id="UP000322899"/>
    </source>
</evidence>